<evidence type="ECO:0000256" key="7">
    <source>
        <dbReference type="ARBA" id="ARBA00048744"/>
    </source>
</evidence>
<evidence type="ECO:0000256" key="3">
    <source>
        <dbReference type="ARBA" id="ARBA00022679"/>
    </source>
</evidence>
<evidence type="ECO:0000259" key="9">
    <source>
        <dbReference type="Pfam" id="PF05183"/>
    </source>
</evidence>
<dbReference type="PANTHER" id="PTHR23079">
    <property type="entry name" value="RNA-DEPENDENT RNA POLYMERASE"/>
    <property type="match status" value="1"/>
</dbReference>
<dbReference type="GO" id="GO:0030422">
    <property type="term" value="P:siRNA processing"/>
    <property type="evidence" value="ECO:0007669"/>
    <property type="project" value="TreeGrafter"/>
</dbReference>
<feature type="domain" description="RDRP core" evidence="9">
    <location>
        <begin position="402"/>
        <end position="961"/>
    </location>
</feature>
<protein>
    <recommendedName>
        <fullName evidence="8">RNA-dependent RNA polymerase</fullName>
        <ecNumber evidence="8">2.7.7.48</ecNumber>
    </recommendedName>
</protein>
<feature type="domain" description="PH-like" evidence="10">
    <location>
        <begin position="157"/>
        <end position="288"/>
    </location>
</feature>
<keyword evidence="5 8" id="KW-0694">RNA-binding</keyword>
<dbReference type="GO" id="GO:0031380">
    <property type="term" value="C:nuclear RNA-directed RNA polymerase complex"/>
    <property type="evidence" value="ECO:0007669"/>
    <property type="project" value="TreeGrafter"/>
</dbReference>
<sequence>MDELNFRVIIVPLKFQNMEPDSYLQETKRKLEACGLVVNNLNFLNLKRPEDEDFPEIEELTIQIQAMFPNNFKFQKAGLYRDVCKKWKNQHLPNYCPILVLHENDSFMNKRISSHRSVHCSGISFGTLPHNGTYLQYASLSSSSCEIDFYHDIRNLEIQYSNYEISMTYNNIRKIFINIGSSPCELFFDLCNPPVVFRVKHRRNRYESYTLNHRTCHLPSPERIKSTDIFDLPMILSPFAESKIDTDILGRSNVLKFSLNDTNLAEEIVSRIHFRCSEKPIHYMNVTSVKKIKPVDPVFEFCHFGCTYILTAIIKRNFAMVEQASNVDEEIKHLSTLCNTDGDCLEKALINVLRAVDSGKIINFWCEAEKQFNHYLNSKDEINYKHYVVPLKCRMIRRITLTLTRQLLWPPEIMYENRVLRNFDSEYAIRVSFRDDNMMRLSFYAAYADESIFQDSVKKPMLEGIRIGFRLYEFLAWSNSQIRDHGVWLYARDKKGNTVSDIRKWMGDFSNIHSVSKYMARMGQCFSQTEDAISVPLDPSHIRTEDDIEGGYDATNRSPYCFSDGIGKISVKLANEVHRALGHDKHCSAFQIRYGGYKGMLLTDPALKDTDIVFRKSMKKFNSPGNIRLEIAGTSAPIKLQLNKNIITILSDLGVRHRTFLKLQEKMVNGLMEMLFEEEKAAAFLISETPSALFPYKDLSGSGIYLTTEPFFRSLLLALHRHYGEKLKSKANISIDPSEGRNMYGVLDETGILNYGEVFIQYTKDISKGETTQDTEILKGEVVVTKNPCHLPGDIRKFTAVDVPQLHHIVDCIVFPSRGPRPHPNEMAGSDLDGDEYAVMWSRDLIFRRSNAEPGNFRSSQERAVSRIMVEDMITFLATYIKNDQVGTIANAHLAHADYGDIFSEICIRIANKVHIAVDFAKHGESTHLDPNERPVRFPDFMEKYHKDTYKSTKALGKMYRICKDLESENESASIDYRGIQVDPYLVYPGWEKYKEDALKSRNKYNALLRAVLRNYGIQHEAEAFSGAFTKLHCRFQERKDRAEVEKVIIGCIKRLSKSMLEEFLDEFKNAADINSTQDYILQKASAWYIVTYSDSGTKFLSFPWCVSTYLSNIKLKNSSFNPLPVSPLIANMEEQIKLCEAENILPHHVETDIWLEYEFLCDPIIVKLASRVLILWAQDEQIIDRSGYRETGFLYPSTLIRLFLHVAELVHYVFKKGKQTPATEKKIFSPASLVLEFLRFCTALRFYNKNEISSMIPFSVYKYSKLAKSAVVAYHRFALSGEFHCLNVERNNIEEKMEMKPIQIESKIFPKVPIDAQMLQKAQDALIKYSGVEDVTMREIRQTKKVCVIAYGSEKSLQVLKGILRKPVVLRTLFIDGRMPDE</sequence>
<feature type="domain" description="RDRP C-terminal head" evidence="11">
    <location>
        <begin position="987"/>
        <end position="1118"/>
    </location>
</feature>
<evidence type="ECO:0000256" key="2">
    <source>
        <dbReference type="ARBA" id="ARBA00022484"/>
    </source>
</evidence>
<dbReference type="Pfam" id="PF05183">
    <property type="entry name" value="RdRP"/>
    <property type="match status" value="1"/>
</dbReference>
<keyword evidence="3 8" id="KW-0808">Transferase</keyword>
<dbReference type="STRING" id="407821.A0A087U1P8"/>
<accession>A0A087U1P8</accession>
<evidence type="ECO:0000259" key="11">
    <source>
        <dbReference type="Pfam" id="PF26253"/>
    </source>
</evidence>
<evidence type="ECO:0000256" key="1">
    <source>
        <dbReference type="ARBA" id="ARBA00005762"/>
    </source>
</evidence>
<name>A0A087U1P8_STEMI</name>
<dbReference type="EC" id="2.7.7.48" evidence="8"/>
<dbReference type="OMA" id="RMASACY"/>
<dbReference type="Pfam" id="PF25359">
    <property type="entry name" value="PH_met_RdRP"/>
    <property type="match status" value="1"/>
</dbReference>
<gene>
    <name evidence="12" type="ORF">X975_00962</name>
</gene>
<evidence type="ECO:0000256" key="4">
    <source>
        <dbReference type="ARBA" id="ARBA00022695"/>
    </source>
</evidence>
<dbReference type="EMBL" id="KK117736">
    <property type="protein sequence ID" value="KFM71287.1"/>
    <property type="molecule type" value="Genomic_DNA"/>
</dbReference>
<dbReference type="InterPro" id="IPR057493">
    <property type="entry name" value="PH_RdRP-assoc"/>
</dbReference>
<keyword evidence="6" id="KW-0943">RNA-mediated gene silencing</keyword>
<comment type="catalytic activity">
    <reaction evidence="7 8">
        <text>RNA(n) + a ribonucleoside 5'-triphosphate = RNA(n+1) + diphosphate</text>
        <dbReference type="Rhea" id="RHEA:21248"/>
        <dbReference type="Rhea" id="RHEA-COMP:14527"/>
        <dbReference type="Rhea" id="RHEA-COMP:17342"/>
        <dbReference type="ChEBI" id="CHEBI:33019"/>
        <dbReference type="ChEBI" id="CHEBI:61557"/>
        <dbReference type="ChEBI" id="CHEBI:140395"/>
        <dbReference type="EC" id="2.7.7.48"/>
    </reaction>
</comment>
<dbReference type="InterPro" id="IPR058752">
    <property type="entry name" value="RDRP_C_head"/>
</dbReference>
<feature type="non-terminal residue" evidence="12">
    <location>
        <position position="1383"/>
    </location>
</feature>
<evidence type="ECO:0000259" key="10">
    <source>
        <dbReference type="Pfam" id="PF25359"/>
    </source>
</evidence>
<dbReference type="GO" id="GO:0003723">
    <property type="term" value="F:RNA binding"/>
    <property type="evidence" value="ECO:0007669"/>
    <property type="project" value="UniProtKB-KW"/>
</dbReference>
<dbReference type="Proteomes" id="UP000054359">
    <property type="component" value="Unassembled WGS sequence"/>
</dbReference>
<reference evidence="12 13" key="1">
    <citation type="submission" date="2013-11" db="EMBL/GenBank/DDBJ databases">
        <title>Genome sequencing of Stegodyphus mimosarum.</title>
        <authorList>
            <person name="Bechsgaard J."/>
        </authorList>
    </citation>
    <scope>NUCLEOTIDE SEQUENCE [LARGE SCALE GENOMIC DNA]</scope>
</reference>
<evidence type="ECO:0000256" key="5">
    <source>
        <dbReference type="ARBA" id="ARBA00022884"/>
    </source>
</evidence>
<dbReference type="OrthoDB" id="6513042at2759"/>
<evidence type="ECO:0000313" key="12">
    <source>
        <dbReference type="EMBL" id="KFM71287.1"/>
    </source>
</evidence>
<evidence type="ECO:0000256" key="6">
    <source>
        <dbReference type="ARBA" id="ARBA00023158"/>
    </source>
</evidence>
<organism evidence="12 13">
    <name type="scientific">Stegodyphus mimosarum</name>
    <name type="common">African social velvet spider</name>
    <dbReference type="NCBI Taxonomy" id="407821"/>
    <lineage>
        <taxon>Eukaryota</taxon>
        <taxon>Metazoa</taxon>
        <taxon>Ecdysozoa</taxon>
        <taxon>Arthropoda</taxon>
        <taxon>Chelicerata</taxon>
        <taxon>Arachnida</taxon>
        <taxon>Araneae</taxon>
        <taxon>Araneomorphae</taxon>
        <taxon>Entelegynae</taxon>
        <taxon>Eresoidea</taxon>
        <taxon>Eresidae</taxon>
        <taxon>Stegodyphus</taxon>
    </lineage>
</organism>
<evidence type="ECO:0000256" key="8">
    <source>
        <dbReference type="RuleBase" id="RU363098"/>
    </source>
</evidence>
<dbReference type="InterPro" id="IPR007855">
    <property type="entry name" value="RDRP"/>
</dbReference>
<dbReference type="InterPro" id="IPR057596">
    <property type="entry name" value="RDRP_core"/>
</dbReference>
<dbReference type="Pfam" id="PF26253">
    <property type="entry name" value="RdRP_head"/>
    <property type="match status" value="1"/>
</dbReference>
<dbReference type="GO" id="GO:0003968">
    <property type="term" value="F:RNA-directed RNA polymerase activity"/>
    <property type="evidence" value="ECO:0007669"/>
    <property type="project" value="UniProtKB-KW"/>
</dbReference>
<proteinExistence type="inferred from homology"/>
<evidence type="ECO:0000313" key="13">
    <source>
        <dbReference type="Proteomes" id="UP000054359"/>
    </source>
</evidence>
<dbReference type="PANTHER" id="PTHR23079:SF55">
    <property type="entry name" value="RNA-DIRECTED RNA POLYMERASE"/>
    <property type="match status" value="1"/>
</dbReference>
<keyword evidence="13" id="KW-1185">Reference proteome</keyword>
<keyword evidence="2 8" id="KW-0696">RNA-directed RNA polymerase</keyword>
<comment type="similarity">
    <text evidence="1 8">Belongs to the RdRP family.</text>
</comment>
<keyword evidence="4 8" id="KW-0548">Nucleotidyltransferase</keyword>